<keyword evidence="1" id="KW-0233">DNA recombination</keyword>
<organism evidence="3 4">
    <name type="scientific">Pararhizobium capsulatum DSM 1112</name>
    <dbReference type="NCBI Taxonomy" id="1121113"/>
    <lineage>
        <taxon>Bacteria</taxon>
        <taxon>Pseudomonadati</taxon>
        <taxon>Pseudomonadota</taxon>
        <taxon>Alphaproteobacteria</taxon>
        <taxon>Hyphomicrobiales</taxon>
        <taxon>Rhizobiaceae</taxon>
        <taxon>Rhizobium/Agrobacterium group</taxon>
        <taxon>Pararhizobium</taxon>
    </lineage>
</organism>
<dbReference type="PROSITE" id="PS51898">
    <property type="entry name" value="TYR_RECOMBINASE"/>
    <property type="match status" value="1"/>
</dbReference>
<dbReference type="CDD" id="cd00397">
    <property type="entry name" value="DNA_BRE_C"/>
    <property type="match status" value="1"/>
</dbReference>
<dbReference type="InterPro" id="IPR013762">
    <property type="entry name" value="Integrase-like_cat_sf"/>
</dbReference>
<evidence type="ECO:0000313" key="3">
    <source>
        <dbReference type="EMBL" id="MDQ0323945.1"/>
    </source>
</evidence>
<dbReference type="InterPro" id="IPR002104">
    <property type="entry name" value="Integrase_catalytic"/>
</dbReference>
<evidence type="ECO:0000313" key="4">
    <source>
        <dbReference type="Proteomes" id="UP001230207"/>
    </source>
</evidence>
<dbReference type="Pfam" id="PF00589">
    <property type="entry name" value="Phage_integrase"/>
    <property type="match status" value="1"/>
</dbReference>
<dbReference type="SUPFAM" id="SSF56349">
    <property type="entry name" value="DNA breaking-rejoining enzymes"/>
    <property type="match status" value="1"/>
</dbReference>
<evidence type="ECO:0000256" key="1">
    <source>
        <dbReference type="ARBA" id="ARBA00023172"/>
    </source>
</evidence>
<feature type="domain" description="Tyr recombinase" evidence="2">
    <location>
        <begin position="49"/>
        <end position="249"/>
    </location>
</feature>
<comment type="caution">
    <text evidence="3">The sequence shown here is derived from an EMBL/GenBank/DDBJ whole genome shotgun (WGS) entry which is preliminary data.</text>
</comment>
<reference evidence="3 4" key="1">
    <citation type="submission" date="2023-07" db="EMBL/GenBank/DDBJ databases">
        <title>Genomic Encyclopedia of Type Strains, Phase IV (KMG-IV): sequencing the most valuable type-strain genomes for metagenomic binning, comparative biology and taxonomic classification.</title>
        <authorList>
            <person name="Goeker M."/>
        </authorList>
    </citation>
    <scope>NUCLEOTIDE SEQUENCE [LARGE SCALE GENOMIC DNA]</scope>
    <source>
        <strain evidence="3 4">DSM 1112</strain>
    </source>
</reference>
<keyword evidence="4" id="KW-1185">Reference proteome</keyword>
<proteinExistence type="predicted"/>
<sequence length="259" mass="29303">MAFKTMRLSSIAHVLKKVYTVIKVMCPSKEWGWLYKIGERIEYHAKPRSRPEVLSSDLYAVGISLIESSLDKTKDAVNISIADAKAFRDGLLIVLLVESSMRRRALAGLRESHFRNINGLWRIEVPADLVKTGSSQTYLLSLRLTSYLDHYFSNVRESFSSGTNDALWVQGNRAMSPGSIYRIVCSRTKAALGFPVSPHRFRNAFATFIAVVDPKNIRMTREGLGHRSFTTTEKHYIERANTRIASRQHAIALAERLGR</sequence>
<dbReference type="EMBL" id="JAUSVF010000006">
    <property type="protein sequence ID" value="MDQ0323945.1"/>
    <property type="molecule type" value="Genomic_DNA"/>
</dbReference>
<name>A0ABU0C2P3_9HYPH</name>
<dbReference type="RefSeq" id="WP_307237078.1">
    <property type="nucleotide sequence ID" value="NZ_JAUSVF010000006.1"/>
</dbReference>
<accession>A0ABU0C2P3</accession>
<dbReference type="Gene3D" id="1.10.443.10">
    <property type="entry name" value="Intergrase catalytic core"/>
    <property type="match status" value="1"/>
</dbReference>
<evidence type="ECO:0000259" key="2">
    <source>
        <dbReference type="PROSITE" id="PS51898"/>
    </source>
</evidence>
<gene>
    <name evidence="3" type="ORF">QO002_006152</name>
</gene>
<protein>
    <submittedName>
        <fullName evidence="3">Integrase</fullName>
    </submittedName>
</protein>
<dbReference type="InterPro" id="IPR011010">
    <property type="entry name" value="DNA_brk_join_enz"/>
</dbReference>
<dbReference type="Proteomes" id="UP001230207">
    <property type="component" value="Unassembled WGS sequence"/>
</dbReference>